<dbReference type="HAMAP" id="MF_00269">
    <property type="entry name" value="Tpx"/>
    <property type="match status" value="1"/>
</dbReference>
<keyword evidence="1 6" id="KW-0575">Peroxidase</keyword>
<comment type="catalytic activity">
    <reaction evidence="6">
        <text>a hydroperoxide + [thioredoxin]-dithiol = an alcohol + [thioredoxin]-disulfide + H2O</text>
        <dbReference type="Rhea" id="RHEA:62620"/>
        <dbReference type="Rhea" id="RHEA-COMP:10698"/>
        <dbReference type="Rhea" id="RHEA-COMP:10700"/>
        <dbReference type="ChEBI" id="CHEBI:15377"/>
        <dbReference type="ChEBI" id="CHEBI:29950"/>
        <dbReference type="ChEBI" id="CHEBI:30879"/>
        <dbReference type="ChEBI" id="CHEBI:35924"/>
        <dbReference type="ChEBI" id="CHEBI:50058"/>
        <dbReference type="EC" id="1.11.1.24"/>
    </reaction>
</comment>
<dbReference type="InterPro" id="IPR036249">
    <property type="entry name" value="Thioredoxin-like_sf"/>
</dbReference>
<dbReference type="AlphaFoldDB" id="A0A0D0H1L3"/>
<evidence type="ECO:0000259" key="7">
    <source>
        <dbReference type="PROSITE" id="PS51352"/>
    </source>
</evidence>
<name>A0A0D0H1L3_HAEIF</name>
<comment type="miscellaneous">
    <text evidence="6">The active site is a conserved redox-active cysteine residue, the peroxidatic cysteine (C(P)), which makes the nucleophilic attack on the peroxide substrate. The peroxide oxidizes the C(P)-SH to cysteine sulfenic acid (C(P)-SOH), which then reacts with another cysteine residue, the resolving cysteine (C(R)), to form a disulfide bridge. The disulfide is subsequently reduced by an appropriate electron donor to complete the catalytic cycle. In this atypical 2-Cys peroxiredoxin, C(R) is present in the same subunit to form an intramolecular disulfide. The disulfide is subsequently reduced by thioredoxin.</text>
</comment>
<dbReference type="InterPro" id="IPR013740">
    <property type="entry name" value="Redoxin"/>
</dbReference>
<evidence type="ECO:0000256" key="5">
    <source>
        <dbReference type="ARBA" id="ARBA00023284"/>
    </source>
</evidence>
<dbReference type="PROSITE" id="PS51352">
    <property type="entry name" value="THIOREDOXIN_2"/>
    <property type="match status" value="1"/>
</dbReference>
<evidence type="ECO:0000256" key="6">
    <source>
        <dbReference type="HAMAP-Rule" id="MF_00269"/>
    </source>
</evidence>
<dbReference type="EMBL" id="JMQP01000002">
    <property type="protein sequence ID" value="KIS34590.1"/>
    <property type="molecule type" value="Genomic_DNA"/>
</dbReference>
<comment type="function">
    <text evidence="6">Thiol-specific peroxidase that catalyzes the reduction of hydrogen peroxide and organic hydroperoxides to water and alcohols, respectively. Plays a role in cell protection against oxidative stress by detoxifying peroxides.</text>
</comment>
<keyword evidence="4 6" id="KW-1015">Disulfide bond</keyword>
<dbReference type="PANTHER" id="PTHR43110:SF1">
    <property type="entry name" value="THIOL PEROXIDASE"/>
    <property type="match status" value="1"/>
</dbReference>
<dbReference type="SUPFAM" id="SSF52833">
    <property type="entry name" value="Thioredoxin-like"/>
    <property type="match status" value="1"/>
</dbReference>
<dbReference type="PATRIC" id="fig|727.552.peg.533"/>
<reference evidence="8 9" key="1">
    <citation type="submission" date="2014-05" db="EMBL/GenBank/DDBJ databases">
        <title>Methylome analysis of the phasevarions of Haemophilus influenzae.</title>
        <authorList>
            <person name="Atack J.M."/>
            <person name="Fox K.L."/>
            <person name="Power P.M."/>
            <person name="Clark T."/>
            <person name="Jurcisek J."/>
            <person name="Korlach J."/>
            <person name="Bakaletz L.O."/>
            <person name="Jennings M.P."/>
        </authorList>
    </citation>
    <scope>NUCLEOTIDE SEQUENCE [LARGE SCALE GENOMIC DNA]</scope>
    <source>
        <strain evidence="8 9">1209</strain>
    </source>
</reference>
<gene>
    <name evidence="6 8" type="primary">tpx</name>
    <name evidence="8" type="ORF">NTHI1209_00190</name>
</gene>
<accession>A0A0D0H1L3</accession>
<feature type="active site" description="Cysteine sulfenic acid (-SOH) intermediate" evidence="6">
    <location>
        <position position="59"/>
    </location>
</feature>
<sequence length="165" mass="17582">MTVTLAGNPIEVGGHFPQVGEIVENFILVGNDLADVALNDFAGKRKVLNIFPSIDTGVCATSVRKFNQQAAKLSNTVVLCISADLPFAQARFCGAEGIENAKTVSTFRNHALHSQLGVDIQTGPLAGLTSRAVIVLDEQNNVLHSQLVEEIKEEPNYEAALAVLA</sequence>
<evidence type="ECO:0000256" key="4">
    <source>
        <dbReference type="ARBA" id="ARBA00023157"/>
    </source>
</evidence>
<keyword evidence="2 6" id="KW-0049">Antioxidant</keyword>
<dbReference type="Pfam" id="PF08534">
    <property type="entry name" value="Redoxin"/>
    <property type="match status" value="1"/>
</dbReference>
<dbReference type="RefSeq" id="WP_005663159.1">
    <property type="nucleotide sequence ID" value="NZ_AP018767.1"/>
</dbReference>
<dbReference type="PANTHER" id="PTHR43110">
    <property type="entry name" value="THIOL PEROXIDASE"/>
    <property type="match status" value="1"/>
</dbReference>
<dbReference type="InterPro" id="IPR050455">
    <property type="entry name" value="Tpx_Peroxidase_subfamily"/>
</dbReference>
<feature type="disulfide bond" description="Redox-active" evidence="6">
    <location>
        <begin position="59"/>
        <end position="93"/>
    </location>
</feature>
<dbReference type="Proteomes" id="UP000050700">
    <property type="component" value="Unassembled WGS sequence"/>
</dbReference>
<dbReference type="EC" id="1.11.1.24" evidence="6"/>
<dbReference type="PROSITE" id="PS01265">
    <property type="entry name" value="TPX"/>
    <property type="match status" value="1"/>
</dbReference>
<evidence type="ECO:0000256" key="3">
    <source>
        <dbReference type="ARBA" id="ARBA00023002"/>
    </source>
</evidence>
<dbReference type="InterPro" id="IPR002065">
    <property type="entry name" value="TPX"/>
</dbReference>
<dbReference type="Gene3D" id="3.40.30.10">
    <property type="entry name" value="Glutaredoxin"/>
    <property type="match status" value="1"/>
</dbReference>
<keyword evidence="3 6" id="KW-0560">Oxidoreductase</keyword>
<evidence type="ECO:0000313" key="8">
    <source>
        <dbReference type="EMBL" id="KIS34590.1"/>
    </source>
</evidence>
<organism evidence="8 9">
    <name type="scientific">Haemophilus influenzae</name>
    <dbReference type="NCBI Taxonomy" id="727"/>
    <lineage>
        <taxon>Bacteria</taxon>
        <taxon>Pseudomonadati</taxon>
        <taxon>Pseudomonadota</taxon>
        <taxon>Gammaproteobacteria</taxon>
        <taxon>Pasteurellales</taxon>
        <taxon>Pasteurellaceae</taxon>
        <taxon>Haemophilus</taxon>
    </lineage>
</organism>
<comment type="similarity">
    <text evidence="6">Belongs to the peroxiredoxin family. Tpx subfamily.</text>
</comment>
<protein>
    <recommendedName>
        <fullName evidence="6">Thiol peroxidase</fullName>
        <shortName evidence="6">Tpx</shortName>
        <ecNumber evidence="6">1.11.1.24</ecNumber>
    </recommendedName>
    <alternativeName>
        <fullName evidence="6">Peroxiredoxin tpx</fullName>
        <shortName evidence="6">Prx</shortName>
    </alternativeName>
    <alternativeName>
        <fullName evidence="6">Thioredoxin peroxidase</fullName>
    </alternativeName>
    <alternativeName>
        <fullName evidence="6">Thioredoxin-dependent peroxiredoxin</fullName>
    </alternativeName>
</protein>
<comment type="caution">
    <text evidence="8">The sequence shown here is derived from an EMBL/GenBank/DDBJ whole genome shotgun (WGS) entry which is preliminary data.</text>
</comment>
<evidence type="ECO:0000256" key="1">
    <source>
        <dbReference type="ARBA" id="ARBA00022559"/>
    </source>
</evidence>
<comment type="subunit">
    <text evidence="6">Homodimer.</text>
</comment>
<evidence type="ECO:0000313" key="9">
    <source>
        <dbReference type="Proteomes" id="UP000050700"/>
    </source>
</evidence>
<dbReference type="NCBIfam" id="NF001808">
    <property type="entry name" value="PRK00522.1"/>
    <property type="match status" value="1"/>
</dbReference>
<dbReference type="GO" id="GO:0008379">
    <property type="term" value="F:thioredoxin peroxidase activity"/>
    <property type="evidence" value="ECO:0007669"/>
    <property type="project" value="UniProtKB-UniRule"/>
</dbReference>
<dbReference type="InterPro" id="IPR018219">
    <property type="entry name" value="Tpx_CS"/>
</dbReference>
<proteinExistence type="inferred from homology"/>
<dbReference type="InterPro" id="IPR013766">
    <property type="entry name" value="Thioredoxin_domain"/>
</dbReference>
<feature type="domain" description="Thioredoxin" evidence="7">
    <location>
        <begin position="17"/>
        <end position="165"/>
    </location>
</feature>
<keyword evidence="5 6" id="KW-0676">Redox-active center</keyword>
<evidence type="ECO:0000256" key="2">
    <source>
        <dbReference type="ARBA" id="ARBA00022862"/>
    </source>
</evidence>
<dbReference type="CDD" id="cd03014">
    <property type="entry name" value="PRX_Atyp2cys"/>
    <property type="match status" value="1"/>
</dbReference>